<proteinExistence type="predicted"/>
<dbReference type="EMBL" id="QUQO01000001">
    <property type="protein sequence ID" value="RFB06325.1"/>
    <property type="molecule type" value="Genomic_DNA"/>
</dbReference>
<dbReference type="CDD" id="cd00885">
    <property type="entry name" value="cinA"/>
    <property type="match status" value="1"/>
</dbReference>
<dbReference type="Gene3D" id="3.40.980.10">
    <property type="entry name" value="MoaB/Mog-like domain"/>
    <property type="match status" value="1"/>
</dbReference>
<dbReference type="InParanoid" id="A0A371RLI2"/>
<organism evidence="2 3">
    <name type="scientific">Parvularcula marina</name>
    <dbReference type="NCBI Taxonomy" id="2292771"/>
    <lineage>
        <taxon>Bacteria</taxon>
        <taxon>Pseudomonadati</taxon>
        <taxon>Pseudomonadota</taxon>
        <taxon>Alphaproteobacteria</taxon>
        <taxon>Parvularculales</taxon>
        <taxon>Parvularculaceae</taxon>
        <taxon>Parvularcula</taxon>
    </lineage>
</organism>
<evidence type="ECO:0000313" key="2">
    <source>
        <dbReference type="EMBL" id="RFB06325.1"/>
    </source>
</evidence>
<dbReference type="Proteomes" id="UP000264589">
    <property type="component" value="Unassembled WGS sequence"/>
</dbReference>
<accession>A0A371RLI2</accession>
<reference evidence="2 3" key="1">
    <citation type="submission" date="2018-08" db="EMBL/GenBank/DDBJ databases">
        <title>Parvularcula sp. SM1705, isolated from surface water of the South Sea China.</title>
        <authorList>
            <person name="Sun L."/>
        </authorList>
    </citation>
    <scope>NUCLEOTIDE SEQUENCE [LARGE SCALE GENOMIC DNA]</scope>
    <source>
        <strain evidence="2 3">SM1705</strain>
    </source>
</reference>
<protein>
    <submittedName>
        <fullName evidence="2">Competence/damage-inducible protein A</fullName>
    </submittedName>
</protein>
<dbReference type="InterPro" id="IPR050101">
    <property type="entry name" value="CinA"/>
</dbReference>
<dbReference type="RefSeq" id="WP_116390922.1">
    <property type="nucleotide sequence ID" value="NZ_QUQO01000001.1"/>
</dbReference>
<dbReference type="PANTHER" id="PTHR13939">
    <property type="entry name" value="NICOTINAMIDE-NUCLEOTIDE AMIDOHYDROLASE PNCC"/>
    <property type="match status" value="1"/>
</dbReference>
<dbReference type="OrthoDB" id="9801454at2"/>
<evidence type="ECO:0000259" key="1">
    <source>
        <dbReference type="SMART" id="SM00852"/>
    </source>
</evidence>
<dbReference type="AlphaFoldDB" id="A0A371RLI2"/>
<dbReference type="PANTHER" id="PTHR13939:SF0">
    <property type="entry name" value="NMN AMIDOHYDROLASE-LIKE PROTEIN YFAY"/>
    <property type="match status" value="1"/>
</dbReference>
<dbReference type="Pfam" id="PF00994">
    <property type="entry name" value="MoCF_biosynth"/>
    <property type="match status" value="1"/>
</dbReference>
<comment type="caution">
    <text evidence="2">The sequence shown here is derived from an EMBL/GenBank/DDBJ whole genome shotgun (WGS) entry which is preliminary data.</text>
</comment>
<sequence>MITENPPQRPTAAMVAIGDELLNGRTRDANIHHLGGWLDKRGIDLIEVRIVPDVEDRIVDAVNALRDRADTVFTTGGIGPTHDDITADAIGVAFGVETTERDDALEVLREWYAAKGEEVTDRRRRMARVPEGARLIPNSVSGAPGFAIGNVHVLAGVPAIFQAMLDALDEEIVRGPTYTIYTVIGTSKESLIADGLLSLEAALKGVKIGSYPGKAGSGGPLAIVCKSLEPSIAKQAAEAVCGLFRAIGVEPELVEGFGANRD</sequence>
<dbReference type="SMART" id="SM00852">
    <property type="entry name" value="MoCF_biosynth"/>
    <property type="match status" value="1"/>
</dbReference>
<dbReference type="InterPro" id="IPR036425">
    <property type="entry name" value="MoaB/Mog-like_dom_sf"/>
</dbReference>
<name>A0A371RLI2_9PROT</name>
<dbReference type="SUPFAM" id="SSF53218">
    <property type="entry name" value="Molybdenum cofactor biosynthesis proteins"/>
    <property type="match status" value="1"/>
</dbReference>
<keyword evidence="3" id="KW-1185">Reference proteome</keyword>
<gene>
    <name evidence="2" type="ORF">DX908_02740</name>
</gene>
<dbReference type="InterPro" id="IPR001453">
    <property type="entry name" value="MoaB/Mog_dom"/>
</dbReference>
<feature type="domain" description="MoaB/Mog" evidence="1">
    <location>
        <begin position="13"/>
        <end position="175"/>
    </location>
</feature>
<evidence type="ECO:0000313" key="3">
    <source>
        <dbReference type="Proteomes" id="UP000264589"/>
    </source>
</evidence>